<evidence type="ECO:0000313" key="5">
    <source>
        <dbReference type="Proteomes" id="UP000320857"/>
    </source>
</evidence>
<accession>A0A5P0YRN9</accession>
<dbReference type="Proteomes" id="UP000517765">
    <property type="component" value="Unassembled WGS sequence"/>
</dbReference>
<keyword evidence="1" id="KW-0472">Membrane</keyword>
<name>A0A5P0YRN9_9ACTN</name>
<organism evidence="4 5">
    <name type="scientific">Streptomyces alkaliterrae</name>
    <dbReference type="NCBI Taxonomy" id="2213162"/>
    <lineage>
        <taxon>Bacteria</taxon>
        <taxon>Bacillati</taxon>
        <taxon>Actinomycetota</taxon>
        <taxon>Actinomycetes</taxon>
        <taxon>Kitasatosporales</taxon>
        <taxon>Streptomycetaceae</taxon>
        <taxon>Streptomyces</taxon>
    </lineage>
</organism>
<reference evidence="3" key="3">
    <citation type="journal article" name="Syst. Appl. Microbiol.">
        <title>Streptomyces alkaliterrae sp. nov., isolated from an alkaline soil, and emended descriptions of Streptomyces alkaliphilus, Streptomyces calidiresistens and Streptomyces durbertensis.</title>
        <authorList>
            <person name="Swiecimska M."/>
            <person name="Golinska P."/>
            <person name="Nouioui I."/>
            <person name="Wypij M."/>
            <person name="Rai M."/>
            <person name="Sangal V."/>
            <person name="Goodfellow M."/>
        </authorList>
    </citation>
    <scope>NUCLEOTIDE SEQUENCE</scope>
    <source>
        <strain evidence="3">OF8</strain>
    </source>
</reference>
<evidence type="ECO:0000256" key="1">
    <source>
        <dbReference type="SAM" id="Phobius"/>
    </source>
</evidence>
<keyword evidence="1" id="KW-1133">Transmembrane helix</keyword>
<dbReference type="InterPro" id="IPR055568">
    <property type="entry name" value="DUF7144"/>
</dbReference>
<feature type="transmembrane region" description="Helical" evidence="1">
    <location>
        <begin position="64"/>
        <end position="81"/>
    </location>
</feature>
<reference evidence="6" key="2">
    <citation type="submission" date="2020-05" db="EMBL/GenBank/DDBJ databases">
        <title>Classification of alakaliphilic streptomycetes isolated from an alkaline soil next to Lonar Crater, India and a proposal for the recognition of Streptomyces alkaliterrae sp. nov.</title>
        <authorList>
            <person name="Golinska P."/>
        </authorList>
    </citation>
    <scope>NUCLEOTIDE SEQUENCE [LARGE SCALE GENOMIC DNA]</scope>
    <source>
        <strain evidence="6">OF8</strain>
    </source>
</reference>
<dbReference type="EMBL" id="JABJXA010000142">
    <property type="protein sequence ID" value="MBB1261093.1"/>
    <property type="molecule type" value="Genomic_DNA"/>
</dbReference>
<feature type="transmembrane region" description="Helical" evidence="1">
    <location>
        <begin position="113"/>
        <end position="131"/>
    </location>
</feature>
<dbReference type="AlphaFoldDB" id="A0A5P0YRN9"/>
<evidence type="ECO:0000259" key="2">
    <source>
        <dbReference type="Pfam" id="PF23636"/>
    </source>
</evidence>
<feature type="transmembrane region" description="Helical" evidence="1">
    <location>
        <begin position="21"/>
        <end position="44"/>
    </location>
</feature>
<keyword evidence="1" id="KW-0812">Transmembrane</keyword>
<evidence type="ECO:0000313" key="6">
    <source>
        <dbReference type="Proteomes" id="UP000517765"/>
    </source>
</evidence>
<dbReference type="EMBL" id="VJYK02000130">
    <property type="protein sequence ID" value="MQS02993.1"/>
    <property type="molecule type" value="Genomic_DNA"/>
</dbReference>
<feature type="domain" description="DUF7144" evidence="2">
    <location>
        <begin position="22"/>
        <end position="133"/>
    </location>
</feature>
<sequence length="140" mass="14936">MTSKTDSHHESTAAQDFAGGVVLFAAVMLLITGVFDILRGVMAIAKDDVFVVAPEYVFEMDLTGWGWIHLVLGVLAVLISFGLMKLSLWARMGGIAIAALIIVANFLSLPYYPVWAVVSIAFGALVIWGLATAHPDSLTG</sequence>
<dbReference type="OrthoDB" id="4482242at2"/>
<reference evidence="4 5" key="1">
    <citation type="submission" date="2019-10" db="EMBL/GenBank/DDBJ databases">
        <title>Streptomyces sp. nov., a novel actinobacterium isolated from alkaline environment.</title>
        <authorList>
            <person name="Golinska P."/>
        </authorList>
    </citation>
    <scope>NUCLEOTIDE SEQUENCE [LARGE SCALE GENOMIC DNA]</scope>
    <source>
        <strain evidence="4 5">OF1</strain>
    </source>
</reference>
<dbReference type="Pfam" id="PF23636">
    <property type="entry name" value="DUF7144"/>
    <property type="match status" value="1"/>
</dbReference>
<evidence type="ECO:0000313" key="4">
    <source>
        <dbReference type="EMBL" id="MQS02993.1"/>
    </source>
</evidence>
<feature type="transmembrane region" description="Helical" evidence="1">
    <location>
        <begin position="88"/>
        <end position="107"/>
    </location>
</feature>
<comment type="caution">
    <text evidence="4">The sequence shown here is derived from an EMBL/GenBank/DDBJ whole genome shotgun (WGS) entry which is preliminary data.</text>
</comment>
<gene>
    <name evidence="4" type="ORF">FNX44_014145</name>
    <name evidence="3" type="ORF">H3147_20015</name>
</gene>
<dbReference type="Proteomes" id="UP000320857">
    <property type="component" value="Unassembled WGS sequence"/>
</dbReference>
<keyword evidence="5" id="KW-1185">Reference proteome</keyword>
<protein>
    <recommendedName>
        <fullName evidence="2">DUF7144 domain-containing protein</fullName>
    </recommendedName>
</protein>
<evidence type="ECO:0000313" key="3">
    <source>
        <dbReference type="EMBL" id="MBB1261093.1"/>
    </source>
</evidence>
<proteinExistence type="predicted"/>
<dbReference type="RefSeq" id="WP_143648571.1">
    <property type="nucleotide sequence ID" value="NZ_JABJXA010000142.1"/>
</dbReference>